<feature type="transmembrane region" description="Helical" evidence="6">
    <location>
        <begin position="15"/>
        <end position="33"/>
    </location>
</feature>
<evidence type="ECO:0000256" key="3">
    <source>
        <dbReference type="ARBA" id="ARBA00022692"/>
    </source>
</evidence>
<feature type="transmembrane region" description="Helical" evidence="6">
    <location>
        <begin position="104"/>
        <end position="125"/>
    </location>
</feature>
<comment type="similarity">
    <text evidence="2">Belongs to the EamA transporter family.</text>
</comment>
<keyword evidence="9" id="KW-1185">Reference proteome</keyword>
<proteinExistence type="inferred from homology"/>
<feature type="domain" description="EamA" evidence="7">
    <location>
        <begin position="14"/>
        <end position="148"/>
    </location>
</feature>
<keyword evidence="3 6" id="KW-0812">Transmembrane</keyword>
<sequence>MPIIMTRHPASSRSAYVLLVLTMLLWSTNFVIARAMHGQIGPFGLAFGRWAIALLCLLPFGLPRLRPAWPLLRRQWQKLLLLGMFGIGLTNTLVYVAVRTTTATNAVILNSATPMMVLVLGSLYFRQKLARRQWAGMLVAMAGALLIVLKGDVLGMSAVQFSHGDLLVLAAGLCWAVYTLGLRTLLPGLDALVMMMVLLFVGECMLLPAFVQETWQAGGFHLLSLPAGAALLYLGVFPSVLAFLMYNRAIAQVGAAKAAGFLYLMPAFGAVQSILLLGEELHWYHVAGLSAIFAGIVLGSLSRRPASSSQVVTGKLSAAE</sequence>
<organism evidence="8 9">
    <name type="scientific">Aquitalea magnusonii</name>
    <dbReference type="NCBI Taxonomy" id="332411"/>
    <lineage>
        <taxon>Bacteria</taxon>
        <taxon>Pseudomonadati</taxon>
        <taxon>Pseudomonadota</taxon>
        <taxon>Betaproteobacteria</taxon>
        <taxon>Neisseriales</taxon>
        <taxon>Chromobacteriaceae</taxon>
        <taxon>Aquitalea</taxon>
    </lineage>
</organism>
<comment type="subcellular location">
    <subcellularLocation>
        <location evidence="1">Membrane</location>
        <topology evidence="1">Multi-pass membrane protein</topology>
    </subcellularLocation>
</comment>
<dbReference type="Proteomes" id="UP000198290">
    <property type="component" value="Chromosome"/>
</dbReference>
<dbReference type="InterPro" id="IPR037185">
    <property type="entry name" value="EmrE-like"/>
</dbReference>
<evidence type="ECO:0000313" key="8">
    <source>
        <dbReference type="EMBL" id="BBF86088.1"/>
    </source>
</evidence>
<dbReference type="SUPFAM" id="SSF103481">
    <property type="entry name" value="Multidrug resistance efflux transporter EmrE"/>
    <property type="match status" value="2"/>
</dbReference>
<evidence type="ECO:0000256" key="4">
    <source>
        <dbReference type="ARBA" id="ARBA00022989"/>
    </source>
</evidence>
<evidence type="ECO:0000256" key="1">
    <source>
        <dbReference type="ARBA" id="ARBA00004141"/>
    </source>
</evidence>
<feature type="transmembrane region" description="Helical" evidence="6">
    <location>
        <begin position="166"/>
        <end position="185"/>
    </location>
</feature>
<evidence type="ECO:0000256" key="5">
    <source>
        <dbReference type="ARBA" id="ARBA00023136"/>
    </source>
</evidence>
<dbReference type="PANTHER" id="PTHR32322:SF2">
    <property type="entry name" value="EAMA DOMAIN-CONTAINING PROTEIN"/>
    <property type="match status" value="1"/>
</dbReference>
<dbReference type="STRING" id="332411.VI06_02865"/>
<feature type="transmembrane region" description="Helical" evidence="6">
    <location>
        <begin position="258"/>
        <end position="277"/>
    </location>
</feature>
<feature type="transmembrane region" description="Helical" evidence="6">
    <location>
        <begin position="137"/>
        <end position="160"/>
    </location>
</feature>
<reference evidence="8 9" key="2">
    <citation type="journal article" date="2017" name="Genome Announc.">
        <title>Draft genome sequence of Aquitalea magnusonii strain H3, a plant growth-promoting bacterium of duckweed Lemna minor.</title>
        <authorList>
            <person name="Ishizawa H."/>
            <person name="Kuroda M."/>
            <person name="Ike M."/>
        </authorList>
    </citation>
    <scope>NUCLEOTIDE SEQUENCE [LARGE SCALE GENOMIC DNA]</scope>
    <source>
        <strain evidence="8 9">H3</strain>
    </source>
</reference>
<dbReference type="Pfam" id="PF00892">
    <property type="entry name" value="EamA"/>
    <property type="match status" value="2"/>
</dbReference>
<feature type="transmembrane region" description="Helical" evidence="6">
    <location>
        <begin position="283"/>
        <end position="301"/>
    </location>
</feature>
<keyword evidence="4 6" id="KW-1133">Transmembrane helix</keyword>
<feature type="domain" description="EamA" evidence="7">
    <location>
        <begin position="164"/>
        <end position="298"/>
    </location>
</feature>
<evidence type="ECO:0000259" key="7">
    <source>
        <dbReference type="Pfam" id="PF00892"/>
    </source>
</evidence>
<evidence type="ECO:0000313" key="9">
    <source>
        <dbReference type="Proteomes" id="UP000198290"/>
    </source>
</evidence>
<feature type="transmembrane region" description="Helical" evidence="6">
    <location>
        <begin position="39"/>
        <end position="58"/>
    </location>
</feature>
<evidence type="ECO:0000256" key="6">
    <source>
        <dbReference type="SAM" id="Phobius"/>
    </source>
</evidence>
<reference evidence="9" key="3">
    <citation type="journal article" date="2017" name="Plant Physiol. Biochem.">
        <title>Differential oxidative and antioxidative response of duckweed Lemna minor toward plant growth promoting/inhibiting bacteria.</title>
        <authorList>
            <person name="Ishizawa H."/>
            <person name="Kuroda M."/>
            <person name="Morikawa M."/>
            <person name="Ike M."/>
        </authorList>
    </citation>
    <scope>NUCLEOTIDE SEQUENCE [LARGE SCALE GENOMIC DNA]</scope>
    <source>
        <strain evidence="9">H3</strain>
    </source>
</reference>
<reference evidence="9" key="1">
    <citation type="journal article" date="2017" name="Biotechnol. Biofuels">
        <title>Evaluation of environmental bacterial communities as a factor affecting the growth of duckweed Lemna minor.</title>
        <authorList>
            <person name="Ishizawa H."/>
            <person name="Kuroda M."/>
            <person name="Morikawa M."/>
            <person name="Ike M."/>
        </authorList>
    </citation>
    <scope>NUCLEOTIDE SEQUENCE [LARGE SCALE GENOMIC DNA]</scope>
    <source>
        <strain evidence="9">H3</strain>
    </source>
</reference>
<accession>A0A3G9GE02</accession>
<feature type="transmembrane region" description="Helical" evidence="6">
    <location>
        <begin position="79"/>
        <end position="98"/>
    </location>
</feature>
<dbReference type="AlphaFoldDB" id="A0A3G9GE02"/>
<feature type="transmembrane region" description="Helical" evidence="6">
    <location>
        <begin position="192"/>
        <end position="211"/>
    </location>
</feature>
<protein>
    <submittedName>
        <fullName evidence="8">Probable transmembrane protein</fullName>
    </submittedName>
</protein>
<dbReference type="GO" id="GO:0016020">
    <property type="term" value="C:membrane"/>
    <property type="evidence" value="ECO:0007669"/>
    <property type="project" value="UniProtKB-SubCell"/>
</dbReference>
<dbReference type="PANTHER" id="PTHR32322">
    <property type="entry name" value="INNER MEMBRANE TRANSPORTER"/>
    <property type="match status" value="1"/>
</dbReference>
<keyword evidence="5 6" id="KW-0472">Membrane</keyword>
<feature type="transmembrane region" description="Helical" evidence="6">
    <location>
        <begin position="223"/>
        <end position="246"/>
    </location>
</feature>
<dbReference type="KEGG" id="amah:DLM_2481"/>
<evidence type="ECO:0000256" key="2">
    <source>
        <dbReference type="ARBA" id="ARBA00007362"/>
    </source>
</evidence>
<dbReference type="InterPro" id="IPR000620">
    <property type="entry name" value="EamA_dom"/>
</dbReference>
<name>A0A3G9GE02_9NEIS</name>
<dbReference type="EMBL" id="AP018823">
    <property type="protein sequence ID" value="BBF86088.1"/>
    <property type="molecule type" value="Genomic_DNA"/>
</dbReference>
<dbReference type="InterPro" id="IPR050638">
    <property type="entry name" value="AA-Vitamin_Transporters"/>
</dbReference>
<gene>
    <name evidence="8" type="ORF">DLM_2481</name>
</gene>